<dbReference type="KEGG" id="salk:FBQ74_11660"/>
<evidence type="ECO:0000313" key="9">
    <source>
        <dbReference type="Proteomes" id="UP000304912"/>
    </source>
</evidence>
<sequence length="436" mass="47890">MASIRIPVTNVYAKGGCTARLFVGSQRHAVNLILDTGSSSLVIHDNDYDPLQDSHLTGTALVQDVQYGKGGWYGPVIQTSIIAGLHGHHAELDGVSVALASQTQVASFLEADGILGLAYTALDGAYDLTDFLTEQSVSPCETFPYVMQHTTQNVSEYTHFLNQYPRTHIAPYFTRLEESGVVANQFALLTHRSSIYHTQTHQPAEKLLAHHLNHGLFVLGDPLLHCDLYTQPIKTVAVLHDKYYNVNVQSIRVGDGDPIPGPVLDDKHVKGYCTNGIIDSGASAIVLPQAIFDKVKRQLIAYNKDFAPLLSPYDAFTGEETGIDADLLDLSQWPPIYIRCQSTTDESVTLTLSPDTYWQIHAPAHGKAAFKLCYLPGWPNQIILGLPLLNNYYTIFDRSAGDTGEIHFAIKVDIPGHMIQAIHHALRPVSKGNKSI</sequence>
<keyword evidence="2" id="KW-0645">Protease</keyword>
<dbReference type="InterPro" id="IPR034164">
    <property type="entry name" value="Pepsin-like_dom"/>
</dbReference>
<dbReference type="PANTHER" id="PTHR47965">
    <property type="entry name" value="ASPARTYL PROTEASE-RELATED"/>
    <property type="match status" value="1"/>
</dbReference>
<evidence type="ECO:0000256" key="1">
    <source>
        <dbReference type="ARBA" id="ARBA00007447"/>
    </source>
</evidence>
<evidence type="ECO:0000256" key="4">
    <source>
        <dbReference type="ARBA" id="ARBA00022750"/>
    </source>
</evidence>
<gene>
    <name evidence="8" type="ORF">FBQ74_11660</name>
</gene>
<keyword evidence="5" id="KW-0378">Hydrolase</keyword>
<dbReference type="CDD" id="cd05471">
    <property type="entry name" value="pepsin_like"/>
    <property type="match status" value="1"/>
</dbReference>
<comment type="similarity">
    <text evidence="1">Belongs to the peptidase A1 family.</text>
</comment>
<evidence type="ECO:0000256" key="2">
    <source>
        <dbReference type="ARBA" id="ARBA00022670"/>
    </source>
</evidence>
<dbReference type="InterPro" id="IPR001461">
    <property type="entry name" value="Aspartic_peptidase_A1"/>
</dbReference>
<dbReference type="PROSITE" id="PS00141">
    <property type="entry name" value="ASP_PROTEASE"/>
    <property type="match status" value="2"/>
</dbReference>
<dbReference type="PROSITE" id="PS51767">
    <property type="entry name" value="PEPTIDASE_A1"/>
    <property type="match status" value="1"/>
</dbReference>
<dbReference type="InterPro" id="IPR001969">
    <property type="entry name" value="Aspartic_peptidase_AS"/>
</dbReference>
<keyword evidence="4" id="KW-0064">Aspartyl protease</keyword>
<organism evidence="8 9">
    <name type="scientific">Salinimonas iocasae</name>
    <dbReference type="NCBI Taxonomy" id="2572577"/>
    <lineage>
        <taxon>Bacteria</taxon>
        <taxon>Pseudomonadati</taxon>
        <taxon>Pseudomonadota</taxon>
        <taxon>Gammaproteobacteria</taxon>
        <taxon>Alteromonadales</taxon>
        <taxon>Alteromonadaceae</taxon>
        <taxon>Alteromonas/Salinimonas group</taxon>
        <taxon>Salinimonas</taxon>
    </lineage>
</organism>
<dbReference type="GO" id="GO:0004190">
    <property type="term" value="F:aspartic-type endopeptidase activity"/>
    <property type="evidence" value="ECO:0007669"/>
    <property type="project" value="UniProtKB-KW"/>
</dbReference>
<dbReference type="Gene3D" id="2.40.70.10">
    <property type="entry name" value="Acid Proteases"/>
    <property type="match status" value="2"/>
</dbReference>
<dbReference type="OrthoDB" id="6381203at2"/>
<keyword evidence="6" id="KW-0865">Zymogen</keyword>
<keyword evidence="9" id="KW-1185">Reference proteome</keyword>
<dbReference type="RefSeq" id="WP_139756830.1">
    <property type="nucleotide sequence ID" value="NZ_CP039852.1"/>
</dbReference>
<dbReference type="Proteomes" id="UP000304912">
    <property type="component" value="Chromosome"/>
</dbReference>
<dbReference type="InterPro" id="IPR033121">
    <property type="entry name" value="PEPTIDASE_A1"/>
</dbReference>
<feature type="domain" description="Peptidase A1" evidence="7">
    <location>
        <begin position="17"/>
        <end position="409"/>
    </location>
</feature>
<proteinExistence type="inferred from homology"/>
<dbReference type="PRINTS" id="PR00792">
    <property type="entry name" value="PEPSIN"/>
</dbReference>
<keyword evidence="3" id="KW-0732">Signal</keyword>
<dbReference type="Pfam" id="PF00026">
    <property type="entry name" value="Asp"/>
    <property type="match status" value="2"/>
</dbReference>
<dbReference type="InterPro" id="IPR021109">
    <property type="entry name" value="Peptidase_aspartic_dom_sf"/>
</dbReference>
<name>A0A5B7YES3_9ALTE</name>
<dbReference type="AlphaFoldDB" id="A0A5B7YES3"/>
<protein>
    <submittedName>
        <fullName evidence="8">A1 family peptidase</fullName>
    </submittedName>
</protein>
<evidence type="ECO:0000259" key="7">
    <source>
        <dbReference type="PROSITE" id="PS51767"/>
    </source>
</evidence>
<dbReference type="EMBL" id="CP039852">
    <property type="protein sequence ID" value="QCZ94088.1"/>
    <property type="molecule type" value="Genomic_DNA"/>
</dbReference>
<accession>A0A5B7YES3</accession>
<evidence type="ECO:0000256" key="5">
    <source>
        <dbReference type="ARBA" id="ARBA00022801"/>
    </source>
</evidence>
<reference evidence="8 9" key="1">
    <citation type="submission" date="2019-04" db="EMBL/GenBank/DDBJ databases">
        <title>Salinimonas iocasae sp. nov., a halophilic bacterium isolated from the outer tube casing of tubeworms in Okinawa Trough.</title>
        <authorList>
            <person name="Zhang H."/>
            <person name="Wang H."/>
            <person name="Li C."/>
        </authorList>
    </citation>
    <scope>NUCLEOTIDE SEQUENCE [LARGE SCALE GENOMIC DNA]</scope>
    <source>
        <strain evidence="8 9">KX18D6</strain>
    </source>
</reference>
<evidence type="ECO:0000256" key="3">
    <source>
        <dbReference type="ARBA" id="ARBA00022729"/>
    </source>
</evidence>
<evidence type="ECO:0000313" key="8">
    <source>
        <dbReference type="EMBL" id="QCZ94088.1"/>
    </source>
</evidence>
<dbReference type="SUPFAM" id="SSF50630">
    <property type="entry name" value="Acid proteases"/>
    <property type="match status" value="1"/>
</dbReference>
<evidence type="ECO:0000256" key="6">
    <source>
        <dbReference type="ARBA" id="ARBA00023145"/>
    </source>
</evidence>
<dbReference type="GO" id="GO:0006508">
    <property type="term" value="P:proteolysis"/>
    <property type="evidence" value="ECO:0007669"/>
    <property type="project" value="UniProtKB-KW"/>
</dbReference>
<dbReference type="PANTHER" id="PTHR47965:SF12">
    <property type="entry name" value="ASPARTIC PROTEINASE 3-RELATED"/>
    <property type="match status" value="1"/>
</dbReference>